<feature type="transmembrane region" description="Helical" evidence="8">
    <location>
        <begin position="89"/>
        <end position="111"/>
    </location>
</feature>
<dbReference type="EMBL" id="JAVDYC010000001">
    <property type="protein sequence ID" value="MDR7326207.1"/>
    <property type="molecule type" value="Genomic_DNA"/>
</dbReference>
<keyword evidence="3" id="KW-0813">Transport</keyword>
<dbReference type="PANTHER" id="PTHR31686">
    <property type="match status" value="1"/>
</dbReference>
<evidence type="ECO:0000256" key="3">
    <source>
        <dbReference type="ARBA" id="ARBA00022448"/>
    </source>
</evidence>
<sequence>MTSDGNAAYRTAVHPASLETMNFGPNWFATVMGTGVLATAALSLPQHLPGVHRAATVVWAAAVVLLAALTVGFARHLRRNRRTYLDDPAAAHFWGAPPMAVMTIGAGALMVEVPGAVPVATACWLVGAAGGLVTAVLIPYRTMTRGWGGPGEAPGGRLMPVVPPMVAAAQGALLAAHLPDGEPRTQLLIACAAMFGASLAAAAVVIGQVWSRLAAHGPGAAAGVPTLWIVLGPLGQSMTAAHLLAAAAPPHLAGAANAAAVLYAVPVLGCALLWLSLAAALTLRAARDGLPFTPGWWAFTFPVGTLVTGVAGLSARTGSAPLAGLALALFALLLCGWVLAAGGTLRWLRATSAAAV</sequence>
<feature type="transmembrane region" description="Helical" evidence="8">
    <location>
        <begin position="227"/>
        <end position="248"/>
    </location>
</feature>
<feature type="transmembrane region" description="Helical" evidence="8">
    <location>
        <begin position="322"/>
        <end position="340"/>
    </location>
</feature>
<evidence type="ECO:0000256" key="2">
    <source>
        <dbReference type="ARBA" id="ARBA00008566"/>
    </source>
</evidence>
<dbReference type="InterPro" id="IPR051629">
    <property type="entry name" value="Sulfite_efflux_TDT"/>
</dbReference>
<proteinExistence type="inferred from homology"/>
<organism evidence="9 10">
    <name type="scientific">Catenuloplanes niger</name>
    <dbReference type="NCBI Taxonomy" id="587534"/>
    <lineage>
        <taxon>Bacteria</taxon>
        <taxon>Bacillati</taxon>
        <taxon>Actinomycetota</taxon>
        <taxon>Actinomycetes</taxon>
        <taxon>Micromonosporales</taxon>
        <taxon>Micromonosporaceae</taxon>
        <taxon>Catenuloplanes</taxon>
    </lineage>
</organism>
<dbReference type="AlphaFoldDB" id="A0AAE3ZWG6"/>
<keyword evidence="5 8" id="KW-0812">Transmembrane</keyword>
<dbReference type="InterPro" id="IPR004695">
    <property type="entry name" value="SLAC1/Mae1/Ssu1/TehA"/>
</dbReference>
<keyword evidence="7 8" id="KW-0472">Membrane</keyword>
<keyword evidence="10" id="KW-1185">Reference proteome</keyword>
<evidence type="ECO:0000256" key="5">
    <source>
        <dbReference type="ARBA" id="ARBA00022692"/>
    </source>
</evidence>
<evidence type="ECO:0000256" key="4">
    <source>
        <dbReference type="ARBA" id="ARBA00022475"/>
    </source>
</evidence>
<evidence type="ECO:0000313" key="10">
    <source>
        <dbReference type="Proteomes" id="UP001183629"/>
    </source>
</evidence>
<protein>
    <submittedName>
        <fullName evidence="9">Tellurite resistance protein TehA-like permease</fullName>
    </submittedName>
</protein>
<dbReference type="GO" id="GO:0055085">
    <property type="term" value="P:transmembrane transport"/>
    <property type="evidence" value="ECO:0007669"/>
    <property type="project" value="InterPro"/>
</dbReference>
<evidence type="ECO:0000313" key="9">
    <source>
        <dbReference type="EMBL" id="MDR7326207.1"/>
    </source>
</evidence>
<evidence type="ECO:0000256" key="7">
    <source>
        <dbReference type="ARBA" id="ARBA00023136"/>
    </source>
</evidence>
<dbReference type="Proteomes" id="UP001183629">
    <property type="component" value="Unassembled WGS sequence"/>
</dbReference>
<evidence type="ECO:0000256" key="6">
    <source>
        <dbReference type="ARBA" id="ARBA00022989"/>
    </source>
</evidence>
<dbReference type="InterPro" id="IPR038665">
    <property type="entry name" value="Voltage-dep_anion_channel_sf"/>
</dbReference>
<evidence type="ECO:0000256" key="8">
    <source>
        <dbReference type="SAM" id="Phobius"/>
    </source>
</evidence>
<feature type="transmembrane region" description="Helical" evidence="8">
    <location>
        <begin position="187"/>
        <end position="207"/>
    </location>
</feature>
<name>A0AAE3ZWG6_9ACTN</name>
<comment type="caution">
    <text evidence="9">The sequence shown here is derived from an EMBL/GenBank/DDBJ whole genome shotgun (WGS) entry which is preliminary data.</text>
</comment>
<dbReference type="Gene3D" id="1.50.10.150">
    <property type="entry name" value="Voltage-dependent anion channel"/>
    <property type="match status" value="1"/>
</dbReference>
<feature type="transmembrane region" description="Helical" evidence="8">
    <location>
        <begin position="295"/>
        <end position="315"/>
    </location>
</feature>
<comment type="similarity">
    <text evidence="2">Belongs to the tellurite-resistance/dicarboxylate transporter (TDT) family.</text>
</comment>
<accession>A0AAE3ZWG6</accession>
<reference evidence="9 10" key="1">
    <citation type="submission" date="2023-07" db="EMBL/GenBank/DDBJ databases">
        <title>Sequencing the genomes of 1000 actinobacteria strains.</title>
        <authorList>
            <person name="Klenk H.-P."/>
        </authorList>
    </citation>
    <scope>NUCLEOTIDE SEQUENCE [LARGE SCALE GENOMIC DNA]</scope>
    <source>
        <strain evidence="9 10">DSM 44711</strain>
    </source>
</reference>
<dbReference type="RefSeq" id="WP_310421532.1">
    <property type="nucleotide sequence ID" value="NZ_JAVDYC010000001.1"/>
</dbReference>
<feature type="transmembrane region" description="Helical" evidence="8">
    <location>
        <begin position="117"/>
        <end position="138"/>
    </location>
</feature>
<keyword evidence="4" id="KW-1003">Cell membrane</keyword>
<dbReference type="PANTHER" id="PTHR31686:SF1">
    <property type="entry name" value="SULFITE EFFLUX PUMP SSU1"/>
    <property type="match status" value="1"/>
</dbReference>
<dbReference type="GO" id="GO:0005886">
    <property type="term" value="C:plasma membrane"/>
    <property type="evidence" value="ECO:0007669"/>
    <property type="project" value="UniProtKB-SubCell"/>
</dbReference>
<feature type="transmembrane region" description="Helical" evidence="8">
    <location>
        <begin position="27"/>
        <end position="45"/>
    </location>
</feature>
<keyword evidence="6 8" id="KW-1133">Transmembrane helix</keyword>
<feature type="transmembrane region" description="Helical" evidence="8">
    <location>
        <begin position="57"/>
        <end position="77"/>
    </location>
</feature>
<gene>
    <name evidence="9" type="ORF">J2S44_006457</name>
</gene>
<feature type="transmembrane region" description="Helical" evidence="8">
    <location>
        <begin position="260"/>
        <end position="283"/>
    </location>
</feature>
<dbReference type="Pfam" id="PF03595">
    <property type="entry name" value="SLAC1"/>
    <property type="match status" value="1"/>
</dbReference>
<evidence type="ECO:0000256" key="1">
    <source>
        <dbReference type="ARBA" id="ARBA00004651"/>
    </source>
</evidence>
<comment type="subcellular location">
    <subcellularLocation>
        <location evidence="1">Cell membrane</location>
        <topology evidence="1">Multi-pass membrane protein</topology>
    </subcellularLocation>
</comment>